<keyword evidence="3" id="KW-1185">Reference proteome</keyword>
<accession>A0A565AVB3</accession>
<comment type="caution">
    <text evidence="2">The sequence shown here is derived from an EMBL/GenBank/DDBJ whole genome shotgun (WGS) entry which is preliminary data.</text>
</comment>
<organism evidence="2 3">
    <name type="scientific">Arabis nemorensis</name>
    <dbReference type="NCBI Taxonomy" id="586526"/>
    <lineage>
        <taxon>Eukaryota</taxon>
        <taxon>Viridiplantae</taxon>
        <taxon>Streptophyta</taxon>
        <taxon>Embryophyta</taxon>
        <taxon>Tracheophyta</taxon>
        <taxon>Spermatophyta</taxon>
        <taxon>Magnoliopsida</taxon>
        <taxon>eudicotyledons</taxon>
        <taxon>Gunneridae</taxon>
        <taxon>Pentapetalae</taxon>
        <taxon>rosids</taxon>
        <taxon>malvids</taxon>
        <taxon>Brassicales</taxon>
        <taxon>Brassicaceae</taxon>
        <taxon>Arabideae</taxon>
        <taxon>Arabis</taxon>
    </lineage>
</organism>
<feature type="region of interest" description="Disordered" evidence="1">
    <location>
        <begin position="39"/>
        <end position="72"/>
    </location>
</feature>
<dbReference type="EMBL" id="CABITT030000001">
    <property type="protein sequence ID" value="VVA93297.1"/>
    <property type="molecule type" value="Genomic_DNA"/>
</dbReference>
<evidence type="ECO:0000313" key="3">
    <source>
        <dbReference type="Proteomes" id="UP000489600"/>
    </source>
</evidence>
<evidence type="ECO:0000256" key="1">
    <source>
        <dbReference type="SAM" id="MobiDB-lite"/>
    </source>
</evidence>
<protein>
    <submittedName>
        <fullName evidence="2">Uncharacterized protein</fullName>
    </submittedName>
</protein>
<sequence>MSTKSRNDDDKWNDAWESTVAIEEIDVEVKAFVEDMNEHWNERRGKSGKEEKKEKKEDQIKEDESSPYSLRR</sequence>
<proteinExistence type="predicted"/>
<feature type="compositionally biased region" description="Basic and acidic residues" evidence="1">
    <location>
        <begin position="39"/>
        <end position="64"/>
    </location>
</feature>
<evidence type="ECO:0000313" key="2">
    <source>
        <dbReference type="EMBL" id="VVA93297.1"/>
    </source>
</evidence>
<dbReference type="Proteomes" id="UP000489600">
    <property type="component" value="Unassembled WGS sequence"/>
</dbReference>
<gene>
    <name evidence="2" type="ORF">ANE_LOCUS3742</name>
</gene>
<dbReference type="AlphaFoldDB" id="A0A565AVB3"/>
<name>A0A565AVB3_9BRAS</name>
<reference evidence="2" key="1">
    <citation type="submission" date="2019-07" db="EMBL/GenBank/DDBJ databases">
        <authorList>
            <person name="Dittberner H."/>
        </authorList>
    </citation>
    <scope>NUCLEOTIDE SEQUENCE [LARGE SCALE GENOMIC DNA]</scope>
</reference>